<evidence type="ECO:0000256" key="1">
    <source>
        <dbReference type="SAM" id="MobiDB-lite"/>
    </source>
</evidence>
<dbReference type="Pfam" id="PF10274">
    <property type="entry name" value="ParcG"/>
    <property type="match status" value="1"/>
</dbReference>
<comment type="caution">
    <text evidence="2">The sequence shown here is derived from an EMBL/GenBank/DDBJ whole genome shotgun (WGS) entry which is preliminary data.</text>
</comment>
<gene>
    <name evidence="2" type="ORF">FWK35_00020090</name>
</gene>
<dbReference type="PANTHER" id="PTHR21207">
    <property type="entry name" value="PARKIN COREGULATED GENE PROTEIN PARK2 COREGULATED"/>
    <property type="match status" value="1"/>
</dbReference>
<organism evidence="2 3">
    <name type="scientific">Aphis craccivora</name>
    <name type="common">Cowpea aphid</name>
    <dbReference type="NCBI Taxonomy" id="307492"/>
    <lineage>
        <taxon>Eukaryota</taxon>
        <taxon>Metazoa</taxon>
        <taxon>Ecdysozoa</taxon>
        <taxon>Arthropoda</taxon>
        <taxon>Hexapoda</taxon>
        <taxon>Insecta</taxon>
        <taxon>Pterygota</taxon>
        <taxon>Neoptera</taxon>
        <taxon>Paraneoptera</taxon>
        <taxon>Hemiptera</taxon>
        <taxon>Sternorrhyncha</taxon>
        <taxon>Aphidomorpha</taxon>
        <taxon>Aphidoidea</taxon>
        <taxon>Aphididae</taxon>
        <taxon>Aphidini</taxon>
        <taxon>Aphis</taxon>
        <taxon>Aphis</taxon>
    </lineage>
</organism>
<dbReference type="GO" id="GO:0051879">
    <property type="term" value="F:Hsp90 protein binding"/>
    <property type="evidence" value="ECO:0007669"/>
    <property type="project" value="TreeGrafter"/>
</dbReference>
<accession>A0A6G0ZCI8</accession>
<evidence type="ECO:0000313" key="2">
    <source>
        <dbReference type="EMBL" id="KAF0768445.1"/>
    </source>
</evidence>
<protein>
    <submittedName>
        <fullName evidence="2">Parkin coregulated gene protein</fullName>
    </submittedName>
</protein>
<feature type="compositionally biased region" description="Basic and acidic residues" evidence="1">
    <location>
        <begin position="1"/>
        <end position="11"/>
    </location>
</feature>
<feature type="region of interest" description="Disordered" evidence="1">
    <location>
        <begin position="1"/>
        <end position="63"/>
    </location>
</feature>
<name>A0A6G0ZCI8_APHCR</name>
<dbReference type="PANTHER" id="PTHR21207:SF2">
    <property type="entry name" value="PARKIN COREGULATED GENE PROTEIN"/>
    <property type="match status" value="1"/>
</dbReference>
<keyword evidence="3" id="KW-1185">Reference proteome</keyword>
<feature type="compositionally biased region" description="Polar residues" evidence="1">
    <location>
        <begin position="21"/>
        <end position="55"/>
    </location>
</feature>
<sequence length="281" mass="31007">MNVRKQEEDVLRRRRRLQRLESSNDTSSRKTVTGYSGVQQPSQKNAVTMTGSPISATPRRPPTQPTAFAHSYGRLGFPLAAVHGVVDGQRLRWLVPPEQVDYDAYLPVLADGLRERPRPYGACAAYGLWELLARDCSGERVLSALPRTVLPVRRALDVGRADWPTTVRALKSLQKLSSAGRDGLVGPALVAYYRQLLPPINRYQLSAGACVTATDGLDSKVTYNLTDLCHETLCLLERTGGECAYVNIKSVIPTYQSCTPAIEHKAAGDRNSIDVRCKVFR</sequence>
<evidence type="ECO:0000313" key="3">
    <source>
        <dbReference type="Proteomes" id="UP000478052"/>
    </source>
</evidence>
<dbReference type="EMBL" id="VUJU01000769">
    <property type="protein sequence ID" value="KAF0768445.1"/>
    <property type="molecule type" value="Genomic_DNA"/>
</dbReference>
<dbReference type="InterPro" id="IPR019399">
    <property type="entry name" value="Parkin_co-regulated_protein"/>
</dbReference>
<dbReference type="OrthoDB" id="5954824at2759"/>
<reference evidence="2 3" key="1">
    <citation type="submission" date="2019-08" db="EMBL/GenBank/DDBJ databases">
        <title>Whole genome of Aphis craccivora.</title>
        <authorList>
            <person name="Voronova N.V."/>
            <person name="Shulinski R.S."/>
            <person name="Bandarenka Y.V."/>
            <person name="Zhorov D.G."/>
            <person name="Warner D."/>
        </authorList>
    </citation>
    <scope>NUCLEOTIDE SEQUENCE [LARGE SCALE GENOMIC DNA]</scope>
    <source>
        <strain evidence="2">180601</strain>
        <tissue evidence="2">Whole Body</tissue>
    </source>
</reference>
<dbReference type="Proteomes" id="UP000478052">
    <property type="component" value="Unassembled WGS sequence"/>
</dbReference>
<proteinExistence type="predicted"/>
<dbReference type="AlphaFoldDB" id="A0A6G0ZCI8"/>
<dbReference type="GO" id="GO:0030544">
    <property type="term" value="F:Hsp70 protein binding"/>
    <property type="evidence" value="ECO:0007669"/>
    <property type="project" value="TreeGrafter"/>
</dbReference>